<dbReference type="PANTHER" id="PTHR19871">
    <property type="entry name" value="BETA TRANSDUCIN-RELATED PROTEIN"/>
    <property type="match status" value="1"/>
</dbReference>
<accession>A0A1U7IGK9</accession>
<proteinExistence type="predicted"/>
<dbReference type="Pfam" id="PF24883">
    <property type="entry name" value="NPHP3_N"/>
    <property type="match status" value="1"/>
</dbReference>
<dbReference type="InterPro" id="IPR056884">
    <property type="entry name" value="NPHP3-like_N"/>
</dbReference>
<organism evidence="4 5">
    <name type="scientific">[Phormidium ambiguum] IAM M-71</name>
    <dbReference type="NCBI Taxonomy" id="454136"/>
    <lineage>
        <taxon>Bacteria</taxon>
        <taxon>Bacillati</taxon>
        <taxon>Cyanobacteriota</taxon>
        <taxon>Cyanophyceae</taxon>
        <taxon>Oscillatoriophycideae</taxon>
        <taxon>Aerosakkonematales</taxon>
        <taxon>Aerosakkonemataceae</taxon>
        <taxon>Floridanema</taxon>
    </lineage>
</organism>
<dbReference type="InterPro" id="IPR047740">
    <property type="entry name" value="SMEK_dom"/>
</dbReference>
<dbReference type="SUPFAM" id="SSF52540">
    <property type="entry name" value="P-loop containing nucleoside triphosphate hydrolases"/>
    <property type="match status" value="1"/>
</dbReference>
<dbReference type="EMBL" id="MRCE01000017">
    <property type="protein sequence ID" value="OKH36229.1"/>
    <property type="molecule type" value="Genomic_DNA"/>
</dbReference>
<feature type="domain" description="Nephrocystin 3-like N-terminal" evidence="3">
    <location>
        <begin position="195"/>
        <end position="307"/>
    </location>
</feature>
<dbReference type="InterPro" id="IPR052752">
    <property type="entry name" value="NACHT-WD_repeat"/>
</dbReference>
<evidence type="ECO:0000259" key="2">
    <source>
        <dbReference type="Pfam" id="PF21941"/>
    </source>
</evidence>
<keyword evidence="1" id="KW-0677">Repeat</keyword>
<sequence>MSFFVCLVKAYTAQGKTDINKDAETILIPLLAEVYGYRQLINLNSKHENYPGIDLGDETARVAFQITSTSDTEKVKKTLRKFIEYKLYEKYDKLIIYNLIEKQHSYSGAGYEEIIQGKFVFDKDKHIWDFQNILKKVAYFQIDKVRKIESILEANLGEKRIPPEWEVIDKVEQIVNKYSQFFVGRSEDLQKLNKFLCENSSGITLVKAGAGFGKTALLANWISTRRNKDCCIAYHFFNHQYNCTRSVKSAYRNLLRQLYLYYNLSYEQIPDDEEQLRIRLYNLLREPCTLENISLIIVIDGLDEAENPFSPPFPTPLPKNLFVFASARAEEGEEPEYLRGWMDCAEAICLGRLCNETIKDWLRQAGEGELEAFADNAYFVSQLDEIAQGFPLYIHFLTEELIRTQQLGQDVQAVLTHSPKGFGNYVQEQFKLLARVDEIKQQREVQKLFALLSIALGMLSADDICELTNLNEWDLAALPWQATRWFNIQLRFYSFTHPLLAQEFQRILPHQVSSVKTELIAYCSRWYEHQSPYALRHYAEHLRKAKRWEELWTIARNEDFAATQQEHLPDEPDLPLKTLQTALLSGSETDNAGAMAEFLLAHAKHYMKKTVQKSPLDALQNKSLKQTLALADLYNPRICVLWYLLLAWTLKEQNKWEEASKTLEQLQHKKLPRLSDWQGDYAAYFLIYAYEINEKAFLALQKQILDWRSHLALCRNLTERGYFTIALTVTQSIDIERERIQATGEIAVALAKAGNFTEALNTIESFGEIKRTWLGKVAIEIAIAGDTDTALRTAELVHDAAEQAKILGEIAQSIAVAEKQEVVESIFNSALKKTELISNQRQKVRVIWQIASLMAKAGKREIAHSTLYTALEVTELSEYKHQQEWEYEIGEIAAAFGIAQEYKKALELTEKIKDKSLNSLALVNIVKAIARAGNFALAQETAKQIRDRVQQARALGKIVKAVARSGDFTAALEILQQISNELHYTEALVEIVEAMAMSGDFTAALKTTSRIYHYGARARALRKIAMIKVATGDKQAAIFTFKTALEKIMLIENKLQMELHEDKRALEILEKNSILGLEPFAQIIEKSRAKSIVKEEDFAPAFEKAYQLYDERHKAWALAEIAQIMASLGLGEQAVKTAKMILINQHFFLPRVALIFAQTGDKENFKQLLIPCAYYLYAANQMGGLLAPLYPEQAATVAKVMSEFR</sequence>
<reference evidence="4 5" key="1">
    <citation type="submission" date="2016-11" db="EMBL/GenBank/DDBJ databases">
        <title>Draft Genome Sequences of Nine Cyanobacterial Strains from Diverse Habitats.</title>
        <authorList>
            <person name="Zhu T."/>
            <person name="Hou S."/>
            <person name="Lu X."/>
            <person name="Hess W.R."/>
        </authorList>
    </citation>
    <scope>NUCLEOTIDE SEQUENCE [LARGE SCALE GENOMIC DNA]</scope>
    <source>
        <strain evidence="4 5">IAM M-71</strain>
    </source>
</reference>
<dbReference type="NCBIfam" id="NF033859">
    <property type="entry name" value="SMEK_N"/>
    <property type="match status" value="1"/>
</dbReference>
<evidence type="ECO:0000256" key="1">
    <source>
        <dbReference type="ARBA" id="ARBA00022737"/>
    </source>
</evidence>
<dbReference type="STRING" id="454136.NIES2119_18180"/>
<dbReference type="Pfam" id="PF21941">
    <property type="entry name" value="SMEK_N"/>
    <property type="match status" value="1"/>
</dbReference>
<dbReference type="AlphaFoldDB" id="A0A1U7IGK9"/>
<evidence type="ECO:0000313" key="5">
    <source>
        <dbReference type="Proteomes" id="UP000185860"/>
    </source>
</evidence>
<evidence type="ECO:0000259" key="3">
    <source>
        <dbReference type="Pfam" id="PF24883"/>
    </source>
</evidence>
<feature type="domain" description="SMEK" evidence="2">
    <location>
        <begin position="6"/>
        <end position="137"/>
    </location>
</feature>
<dbReference type="Gene3D" id="1.25.40.10">
    <property type="entry name" value="Tetratricopeptide repeat domain"/>
    <property type="match status" value="2"/>
</dbReference>
<dbReference type="Proteomes" id="UP000185860">
    <property type="component" value="Unassembled WGS sequence"/>
</dbReference>
<dbReference type="InterPro" id="IPR011990">
    <property type="entry name" value="TPR-like_helical_dom_sf"/>
</dbReference>
<evidence type="ECO:0008006" key="6">
    <source>
        <dbReference type="Google" id="ProtNLM"/>
    </source>
</evidence>
<dbReference type="InterPro" id="IPR027417">
    <property type="entry name" value="P-loop_NTPase"/>
</dbReference>
<name>A0A1U7IGK9_9CYAN</name>
<dbReference type="SUPFAM" id="SSF48452">
    <property type="entry name" value="TPR-like"/>
    <property type="match status" value="1"/>
</dbReference>
<dbReference type="PANTHER" id="PTHR19871:SF14">
    <property type="entry name" value="DUF4062 DOMAIN-CONTAINING PROTEIN"/>
    <property type="match status" value="1"/>
</dbReference>
<evidence type="ECO:0000313" key="4">
    <source>
        <dbReference type="EMBL" id="OKH36229.1"/>
    </source>
</evidence>
<gene>
    <name evidence="4" type="ORF">NIES2119_18180</name>
</gene>
<dbReference type="Gene3D" id="3.40.50.300">
    <property type="entry name" value="P-loop containing nucleotide triphosphate hydrolases"/>
    <property type="match status" value="1"/>
</dbReference>
<protein>
    <recommendedName>
        <fullName evidence="6">NACHT domain-containing protein</fullName>
    </recommendedName>
</protein>
<comment type="caution">
    <text evidence="4">The sequence shown here is derived from an EMBL/GenBank/DDBJ whole genome shotgun (WGS) entry which is preliminary data.</text>
</comment>